<feature type="domain" description="EF-hand" evidence="3">
    <location>
        <begin position="128"/>
        <end position="163"/>
    </location>
</feature>
<dbReference type="Gene3D" id="1.10.238.10">
    <property type="entry name" value="EF-hand"/>
    <property type="match status" value="2"/>
</dbReference>
<dbReference type="PANTHER" id="PTHR23050">
    <property type="entry name" value="CALCIUM BINDING PROTEIN"/>
    <property type="match status" value="1"/>
</dbReference>
<dbReference type="Pfam" id="PF13405">
    <property type="entry name" value="EF-hand_6"/>
    <property type="match status" value="1"/>
</dbReference>
<dbReference type="Pfam" id="PF13499">
    <property type="entry name" value="EF-hand_7"/>
    <property type="match status" value="1"/>
</dbReference>
<dbReference type="VEuPathDB" id="FungiDB:PHYBLDRAFT_183327"/>
<name>A0A162TF63_PHYB8</name>
<dbReference type="PROSITE" id="PS00018">
    <property type="entry name" value="EF_HAND_1"/>
    <property type="match status" value="3"/>
</dbReference>
<organism evidence="4 5">
    <name type="scientific">Phycomyces blakesleeanus (strain ATCC 8743b / DSM 1359 / FGSC 10004 / NBRC 33097 / NRRL 1555)</name>
    <dbReference type="NCBI Taxonomy" id="763407"/>
    <lineage>
        <taxon>Eukaryota</taxon>
        <taxon>Fungi</taxon>
        <taxon>Fungi incertae sedis</taxon>
        <taxon>Mucoromycota</taxon>
        <taxon>Mucoromycotina</taxon>
        <taxon>Mucoromycetes</taxon>
        <taxon>Mucorales</taxon>
        <taxon>Phycomycetaceae</taxon>
        <taxon>Phycomyces</taxon>
    </lineage>
</organism>
<dbReference type="OrthoDB" id="26525at2759"/>
<accession>A0A162TF63</accession>
<dbReference type="CDD" id="cd00051">
    <property type="entry name" value="EFh"/>
    <property type="match status" value="1"/>
</dbReference>
<evidence type="ECO:0000259" key="3">
    <source>
        <dbReference type="PROSITE" id="PS50222"/>
    </source>
</evidence>
<keyword evidence="2" id="KW-0106">Calcium</keyword>
<dbReference type="InterPro" id="IPR011992">
    <property type="entry name" value="EF-hand-dom_pair"/>
</dbReference>
<dbReference type="InterPro" id="IPR018247">
    <property type="entry name" value="EF_Hand_1_Ca_BS"/>
</dbReference>
<dbReference type="AlphaFoldDB" id="A0A162TF63"/>
<dbReference type="EMBL" id="KV440996">
    <property type="protein sequence ID" value="OAD68102.1"/>
    <property type="molecule type" value="Genomic_DNA"/>
</dbReference>
<dbReference type="GeneID" id="28999657"/>
<dbReference type="InterPro" id="IPR050145">
    <property type="entry name" value="Centrin_CML-like"/>
</dbReference>
<protein>
    <submittedName>
        <fullName evidence="4">Calmodulin</fullName>
    </submittedName>
</protein>
<dbReference type="SMART" id="SM00054">
    <property type="entry name" value="EFh"/>
    <property type="match status" value="3"/>
</dbReference>
<dbReference type="Proteomes" id="UP000077315">
    <property type="component" value="Unassembled WGS sequence"/>
</dbReference>
<dbReference type="RefSeq" id="XP_018286142.1">
    <property type="nucleotide sequence ID" value="XM_018438751.1"/>
</dbReference>
<proteinExistence type="predicted"/>
<dbReference type="FunCoup" id="A0A162TF63">
    <property type="interactions" value="95"/>
</dbReference>
<sequence length="190" mass="22144">MTNKRSSLGIHLLSTEKRLELEEMFQSFDVDKDNMLSRTEVQNMLTSSGFKPEDIPSMVDEMMIGSKDQRMTFEAFVKVMRPTLSQPHRQSSKEKELREAFDAFDLDKDGNISTSELIKMMHQLGDKVSEQDAIQMIKDVDKNGDRQVNFEEFAVMMGVQLKSPIPPEDNQNHNNHHRFSFRHLFRSHKH</sequence>
<dbReference type="STRING" id="763407.A0A162TF63"/>
<dbReference type="InParanoid" id="A0A162TF63"/>
<dbReference type="FunFam" id="1.10.238.10:FF:000001">
    <property type="entry name" value="Calmodulin 1"/>
    <property type="match status" value="1"/>
</dbReference>
<evidence type="ECO:0000313" key="5">
    <source>
        <dbReference type="Proteomes" id="UP000077315"/>
    </source>
</evidence>
<feature type="domain" description="EF-hand" evidence="3">
    <location>
        <begin position="16"/>
        <end position="51"/>
    </location>
</feature>
<gene>
    <name evidence="4" type="ORF">PHYBLDRAFT_183327</name>
</gene>
<dbReference type="SUPFAM" id="SSF47473">
    <property type="entry name" value="EF-hand"/>
    <property type="match status" value="1"/>
</dbReference>
<dbReference type="PROSITE" id="PS50222">
    <property type="entry name" value="EF_HAND_2"/>
    <property type="match status" value="3"/>
</dbReference>
<feature type="domain" description="EF-hand" evidence="3">
    <location>
        <begin position="92"/>
        <end position="127"/>
    </location>
</feature>
<dbReference type="GO" id="GO:0005509">
    <property type="term" value="F:calcium ion binding"/>
    <property type="evidence" value="ECO:0007669"/>
    <property type="project" value="InterPro"/>
</dbReference>
<reference evidence="5" key="1">
    <citation type="submission" date="2015-06" db="EMBL/GenBank/DDBJ databases">
        <title>Expansion of signal transduction pathways in fungi by whole-genome duplication.</title>
        <authorList>
            <consortium name="DOE Joint Genome Institute"/>
            <person name="Corrochano L.M."/>
            <person name="Kuo A."/>
            <person name="Marcet-Houben M."/>
            <person name="Polaino S."/>
            <person name="Salamov A."/>
            <person name="Villalobos J.M."/>
            <person name="Alvarez M.I."/>
            <person name="Avalos J."/>
            <person name="Benito E.P."/>
            <person name="Benoit I."/>
            <person name="Burger G."/>
            <person name="Camino L.P."/>
            <person name="Canovas D."/>
            <person name="Cerda-Olmedo E."/>
            <person name="Cheng J.-F."/>
            <person name="Dominguez A."/>
            <person name="Elias M."/>
            <person name="Eslava A.P."/>
            <person name="Glaser F."/>
            <person name="Grimwood J."/>
            <person name="Gutierrez G."/>
            <person name="Heitman J."/>
            <person name="Henrissat B."/>
            <person name="Iturriaga E.A."/>
            <person name="Lang B.F."/>
            <person name="Lavin J.L."/>
            <person name="Lee S."/>
            <person name="Li W."/>
            <person name="Lindquist E."/>
            <person name="Lopez-Garcia S."/>
            <person name="Luque E.M."/>
            <person name="Marcos A.T."/>
            <person name="Martin J."/>
            <person name="McCluskey K."/>
            <person name="Medina H.R."/>
            <person name="Miralles-Duran A."/>
            <person name="Miyazaki A."/>
            <person name="Munoz-Torres E."/>
            <person name="Oguiza J.A."/>
            <person name="Ohm R."/>
            <person name="Olmedo M."/>
            <person name="Orejas M."/>
            <person name="Ortiz-Castellanos L."/>
            <person name="Pisabarro A.G."/>
            <person name="Rodriguez-Romero J."/>
            <person name="Ruiz-Herrera J."/>
            <person name="Ruiz-Vazquez R."/>
            <person name="Sanz C."/>
            <person name="Schackwitz W."/>
            <person name="Schmutz J."/>
            <person name="Shahriari M."/>
            <person name="Shelest E."/>
            <person name="Silva-Franco F."/>
            <person name="Soanes D."/>
            <person name="Syed K."/>
            <person name="Tagua V.G."/>
            <person name="Talbot N.J."/>
            <person name="Thon M."/>
            <person name="De vries R.P."/>
            <person name="Wiebenga A."/>
            <person name="Yadav J.S."/>
            <person name="Braun E.L."/>
            <person name="Baker S."/>
            <person name="Garre V."/>
            <person name="Horwitz B."/>
            <person name="Torres-Martinez S."/>
            <person name="Idnurm A."/>
            <person name="Herrera-Estrella A."/>
            <person name="Gabaldon T."/>
            <person name="Grigoriev I.V."/>
        </authorList>
    </citation>
    <scope>NUCLEOTIDE SEQUENCE [LARGE SCALE GENOMIC DNA]</scope>
    <source>
        <strain evidence="5">NRRL 1555(-)</strain>
    </source>
</reference>
<keyword evidence="1" id="KW-0677">Repeat</keyword>
<dbReference type="InterPro" id="IPR002048">
    <property type="entry name" value="EF_hand_dom"/>
</dbReference>
<keyword evidence="5" id="KW-1185">Reference proteome</keyword>
<evidence type="ECO:0000256" key="2">
    <source>
        <dbReference type="ARBA" id="ARBA00022837"/>
    </source>
</evidence>
<evidence type="ECO:0000313" key="4">
    <source>
        <dbReference type="EMBL" id="OAD68102.1"/>
    </source>
</evidence>
<evidence type="ECO:0000256" key="1">
    <source>
        <dbReference type="ARBA" id="ARBA00022737"/>
    </source>
</evidence>